<keyword evidence="7" id="KW-1185">Reference proteome</keyword>
<dbReference type="GO" id="GO:0005634">
    <property type="term" value="C:nucleus"/>
    <property type="evidence" value="ECO:0007669"/>
    <property type="project" value="UniProtKB-SubCell"/>
</dbReference>
<evidence type="ECO:0000256" key="4">
    <source>
        <dbReference type="ARBA" id="ARBA00023043"/>
    </source>
</evidence>
<dbReference type="AlphaFoldDB" id="A0A4Y7PRN2"/>
<evidence type="ECO:0000256" key="2">
    <source>
        <dbReference type="ARBA" id="ARBA00022553"/>
    </source>
</evidence>
<comment type="subcellular location">
    <subcellularLocation>
        <location evidence="1">Nucleus</location>
    </subcellularLocation>
</comment>
<evidence type="ECO:0000313" key="7">
    <source>
        <dbReference type="Proteomes" id="UP000294933"/>
    </source>
</evidence>
<evidence type="ECO:0000256" key="3">
    <source>
        <dbReference type="ARBA" id="ARBA00022737"/>
    </source>
</evidence>
<name>A0A4Y7PRN2_9AGAM</name>
<dbReference type="GO" id="GO:0043124">
    <property type="term" value="P:negative regulation of canonical NF-kappaB signal transduction"/>
    <property type="evidence" value="ECO:0007669"/>
    <property type="project" value="InterPro"/>
</dbReference>
<evidence type="ECO:0000313" key="6">
    <source>
        <dbReference type="EMBL" id="TDL17512.1"/>
    </source>
</evidence>
<keyword evidence="5" id="KW-0539">Nucleus</keyword>
<keyword evidence="4" id="KW-0040">ANK repeat</keyword>
<protein>
    <submittedName>
        <fullName evidence="6">Uncharacterized protein</fullName>
    </submittedName>
</protein>
<keyword evidence="2" id="KW-0597">Phosphoprotein</keyword>
<keyword evidence="3" id="KW-0677">Repeat</keyword>
<dbReference type="PANTHER" id="PTHR15263">
    <property type="entry name" value="I-KAPPA-B-LIKE PROTEIN IKBL"/>
    <property type="match status" value="1"/>
</dbReference>
<dbReference type="Proteomes" id="UP000294933">
    <property type="component" value="Unassembled WGS sequence"/>
</dbReference>
<feature type="non-terminal residue" evidence="6">
    <location>
        <position position="89"/>
    </location>
</feature>
<dbReference type="OrthoDB" id="412109at2759"/>
<evidence type="ECO:0000256" key="1">
    <source>
        <dbReference type="ARBA" id="ARBA00004123"/>
    </source>
</evidence>
<sequence length="89" mass="10529">LAFKNIPWPALKLPNSPADITKDDISKFLFHPLRLQRVQDKGKRAVIREELRRWHPDKFCVRVLEKVNPSERALVWEAAEVVIRYLNEL</sequence>
<feature type="non-terminal residue" evidence="6">
    <location>
        <position position="1"/>
    </location>
</feature>
<reference evidence="6 7" key="1">
    <citation type="submission" date="2018-06" db="EMBL/GenBank/DDBJ databases">
        <title>A transcriptomic atlas of mushroom development highlights an independent origin of complex multicellularity.</title>
        <authorList>
            <consortium name="DOE Joint Genome Institute"/>
            <person name="Krizsan K."/>
            <person name="Almasi E."/>
            <person name="Merenyi Z."/>
            <person name="Sahu N."/>
            <person name="Viragh M."/>
            <person name="Koszo T."/>
            <person name="Mondo S."/>
            <person name="Kiss B."/>
            <person name="Balint B."/>
            <person name="Kues U."/>
            <person name="Barry K."/>
            <person name="Hegedus J.C."/>
            <person name="Henrissat B."/>
            <person name="Johnson J."/>
            <person name="Lipzen A."/>
            <person name="Ohm R."/>
            <person name="Nagy I."/>
            <person name="Pangilinan J."/>
            <person name="Yan J."/>
            <person name="Xiong Y."/>
            <person name="Grigoriev I.V."/>
            <person name="Hibbett D.S."/>
            <person name="Nagy L.G."/>
        </authorList>
    </citation>
    <scope>NUCLEOTIDE SEQUENCE [LARGE SCALE GENOMIC DNA]</scope>
    <source>
        <strain evidence="6 7">SZMC22713</strain>
    </source>
</reference>
<dbReference type="VEuPathDB" id="FungiDB:BD410DRAFT_687448"/>
<gene>
    <name evidence="6" type="ORF">BD410DRAFT_687448</name>
</gene>
<dbReference type="InterPro" id="IPR038753">
    <property type="entry name" value="NFKBIL1"/>
</dbReference>
<proteinExistence type="predicted"/>
<dbReference type="PANTHER" id="PTHR15263:SF1">
    <property type="entry name" value="NF-KAPPA-B INHIBITOR-LIKE PROTEIN 1"/>
    <property type="match status" value="1"/>
</dbReference>
<evidence type="ECO:0000256" key="5">
    <source>
        <dbReference type="ARBA" id="ARBA00023242"/>
    </source>
</evidence>
<dbReference type="EMBL" id="ML170220">
    <property type="protein sequence ID" value="TDL17512.1"/>
    <property type="molecule type" value="Genomic_DNA"/>
</dbReference>
<accession>A0A4Y7PRN2</accession>
<organism evidence="6 7">
    <name type="scientific">Rickenella mellea</name>
    <dbReference type="NCBI Taxonomy" id="50990"/>
    <lineage>
        <taxon>Eukaryota</taxon>
        <taxon>Fungi</taxon>
        <taxon>Dikarya</taxon>
        <taxon>Basidiomycota</taxon>
        <taxon>Agaricomycotina</taxon>
        <taxon>Agaricomycetes</taxon>
        <taxon>Hymenochaetales</taxon>
        <taxon>Rickenellaceae</taxon>
        <taxon>Rickenella</taxon>
    </lineage>
</organism>